<evidence type="ECO:0000313" key="2">
    <source>
        <dbReference type="Proteomes" id="UP000580130"/>
    </source>
</evidence>
<sequence length="620" mass="70570">MITAKFTKENAAKLIGTRCAMKSNPRSFLGYKRIIDTEEYAVFEHPVKAASVVAAYGDIVVKRRGNTLFYIPNVRTPFLNYRIELCDRNFPGLIKDSNFMQCLLLPYMRVVKRDAYVKDVRLCVFTDKGQIYHNKPARNKTCEGFSKSGDSIKFEESVVWDLPGRKHPTPHNNVSECECYYPGLPNHCYSYTPCANSDSCYHDTYGNGGFEKSKEVSVGGEVQLCSRFYRYSQTLQSNAFRFIGTGTRNDKMNLIGTYCSNVEEGVRVCVFASSDGGRQWYCKYEFSDTGEYEFQQGHSNAWGTNFGNRIKIENDVDCTESNITICKRTVILPETVDGTVKTRFKWNESGMVSKLQKGDTVKVITQTPHGLTTGNIIALCSKKIKPHAIDWMLADGVDEDGNRNGFQFKIKVVDDYCFELYELVSSAKPTLPCRHIHHINTLKDGWIIGTGEIYPNGWLLYLQQKKADTYAIVDASEELTIRRINTEIDSVQRTMGAILNDSSAGDLIYASDHDTLERNAVNDSSFSGISRSSIGVFVGKLDAIDNRNHFECVYDAIEPCYYFQKLDDMLVFTGQRGELAICFDTDYKKWHHENLGCTVMYYYGCCHQYQIFNDYILLRK</sequence>
<reference evidence="1 2" key="1">
    <citation type="submission" date="2020-04" db="EMBL/GenBank/DDBJ databases">
        <authorList>
            <person name="Hitch T.C.A."/>
            <person name="Wylensek D."/>
            <person name="Clavel T."/>
        </authorList>
    </citation>
    <scope>NUCLEOTIDE SEQUENCE [LARGE SCALE GENOMIC DNA]</scope>
    <source>
        <strain evidence="1 2">BSM-383-APC-5F</strain>
    </source>
</reference>
<accession>A0A848CR99</accession>
<evidence type="ECO:0000313" key="1">
    <source>
        <dbReference type="EMBL" id="NME58348.1"/>
    </source>
</evidence>
<dbReference type="EMBL" id="JABAFX010000051">
    <property type="protein sequence ID" value="NME58348.1"/>
    <property type="molecule type" value="Genomic_DNA"/>
</dbReference>
<protein>
    <submittedName>
        <fullName evidence="1">Uncharacterized protein</fullName>
    </submittedName>
</protein>
<proteinExistence type="predicted"/>
<organism evidence="1 2">
    <name type="scientific">Dorea formicigenerans</name>
    <dbReference type="NCBI Taxonomy" id="39486"/>
    <lineage>
        <taxon>Bacteria</taxon>
        <taxon>Bacillati</taxon>
        <taxon>Bacillota</taxon>
        <taxon>Clostridia</taxon>
        <taxon>Lachnospirales</taxon>
        <taxon>Lachnospiraceae</taxon>
        <taxon>Dorea</taxon>
    </lineage>
</organism>
<dbReference type="Proteomes" id="UP000580130">
    <property type="component" value="Unassembled WGS sequence"/>
</dbReference>
<name>A0A848CR99_9FIRM</name>
<gene>
    <name evidence="1" type="ORF">HF855_13370</name>
</gene>
<dbReference type="RefSeq" id="WP_168934269.1">
    <property type="nucleotide sequence ID" value="NZ_JABAFX010000051.1"/>
</dbReference>
<dbReference type="AlphaFoldDB" id="A0A848CR99"/>
<comment type="caution">
    <text evidence="1">The sequence shown here is derived from an EMBL/GenBank/DDBJ whole genome shotgun (WGS) entry which is preliminary data.</text>
</comment>